<keyword evidence="2 4" id="KW-0472">Membrane</keyword>
<dbReference type="PANTHER" id="PTHR37042:SF4">
    <property type="entry name" value="OUTER MEMBRANE PROTEIN RV1973"/>
    <property type="match status" value="1"/>
</dbReference>
<sequence>MMRTTNTGGSTGRSTTRPRKVAGRSTGRDRSEVPSVEDVDTGTAAPGEETAGEDRGQSRIRRGAAAAVRPLARLRRPRVLITTAVIATLLLSTGYLAGQQYAAQQREATRAAALDSARRYAADLSTYDYRQLEQNFTAISENAHGSFADQYEQVGSSLTQLIKENEAVSEGSVHSAGLVESDENKAVVALFVDQKITNKSNPEPRVDRNRMQMTLVHQDDRWLIDGVELL</sequence>
<dbReference type="RefSeq" id="WP_193927219.1">
    <property type="nucleotide sequence ID" value="NZ_JADEYC010000007.1"/>
</dbReference>
<evidence type="ECO:0000256" key="1">
    <source>
        <dbReference type="ARBA" id="ARBA00004370"/>
    </source>
</evidence>
<dbReference type="GO" id="GO:0016020">
    <property type="term" value="C:membrane"/>
    <property type="evidence" value="ECO:0007669"/>
    <property type="project" value="UniProtKB-SubCell"/>
</dbReference>
<evidence type="ECO:0000256" key="3">
    <source>
        <dbReference type="SAM" id="MobiDB-lite"/>
    </source>
</evidence>
<evidence type="ECO:0000256" key="4">
    <source>
        <dbReference type="SAM" id="Phobius"/>
    </source>
</evidence>
<dbReference type="Proteomes" id="UP000598360">
    <property type="component" value="Unassembled WGS sequence"/>
</dbReference>
<evidence type="ECO:0000313" key="6">
    <source>
        <dbReference type="Proteomes" id="UP000598360"/>
    </source>
</evidence>
<name>A0A929B7Q3_9PSEU</name>
<evidence type="ECO:0000313" key="5">
    <source>
        <dbReference type="EMBL" id="MBE9373786.1"/>
    </source>
</evidence>
<evidence type="ECO:0008006" key="7">
    <source>
        <dbReference type="Google" id="ProtNLM"/>
    </source>
</evidence>
<feature type="region of interest" description="Disordered" evidence="3">
    <location>
        <begin position="1"/>
        <end position="64"/>
    </location>
</feature>
<proteinExistence type="predicted"/>
<gene>
    <name evidence="5" type="ORF">IQ251_04910</name>
</gene>
<feature type="compositionally biased region" description="Low complexity" evidence="3">
    <location>
        <begin position="1"/>
        <end position="15"/>
    </location>
</feature>
<reference evidence="5" key="1">
    <citation type="submission" date="2020-10" db="EMBL/GenBank/DDBJ databases">
        <title>Diversity and distribution of actinomycetes associated with coral in the coast of Hainan.</title>
        <authorList>
            <person name="Li F."/>
        </authorList>
    </citation>
    <scope>NUCLEOTIDE SEQUENCE</scope>
    <source>
        <strain evidence="5">HNM0983</strain>
    </source>
</reference>
<dbReference type="PANTHER" id="PTHR37042">
    <property type="entry name" value="OUTER MEMBRANE PROTEIN RV1973"/>
    <property type="match status" value="1"/>
</dbReference>
<dbReference type="AlphaFoldDB" id="A0A929B7Q3"/>
<accession>A0A929B7Q3</accession>
<evidence type="ECO:0000256" key="2">
    <source>
        <dbReference type="ARBA" id="ARBA00023136"/>
    </source>
</evidence>
<keyword evidence="6" id="KW-1185">Reference proteome</keyword>
<comment type="caution">
    <text evidence="5">The sequence shown here is derived from an EMBL/GenBank/DDBJ whole genome shotgun (WGS) entry which is preliminary data.</text>
</comment>
<keyword evidence="4" id="KW-0812">Transmembrane</keyword>
<feature type="transmembrane region" description="Helical" evidence="4">
    <location>
        <begin position="79"/>
        <end position="98"/>
    </location>
</feature>
<keyword evidence="4" id="KW-1133">Transmembrane helix</keyword>
<dbReference type="EMBL" id="JADEYC010000007">
    <property type="protein sequence ID" value="MBE9373786.1"/>
    <property type="molecule type" value="Genomic_DNA"/>
</dbReference>
<organism evidence="5 6">
    <name type="scientific">Saccharopolyspora montiporae</name>
    <dbReference type="NCBI Taxonomy" id="2781240"/>
    <lineage>
        <taxon>Bacteria</taxon>
        <taxon>Bacillati</taxon>
        <taxon>Actinomycetota</taxon>
        <taxon>Actinomycetes</taxon>
        <taxon>Pseudonocardiales</taxon>
        <taxon>Pseudonocardiaceae</taxon>
        <taxon>Saccharopolyspora</taxon>
    </lineage>
</organism>
<protein>
    <recommendedName>
        <fullName evidence="7">Mce-associated membrane protein</fullName>
    </recommendedName>
</protein>
<comment type="subcellular location">
    <subcellularLocation>
        <location evidence="1">Membrane</location>
    </subcellularLocation>
</comment>